<keyword evidence="2" id="KW-1185">Reference proteome</keyword>
<evidence type="ECO:0000313" key="1">
    <source>
        <dbReference type="EMBL" id="KZO95411.1"/>
    </source>
</evidence>
<dbReference type="EMBL" id="KV417289">
    <property type="protein sequence ID" value="KZO95411.1"/>
    <property type="molecule type" value="Genomic_DNA"/>
</dbReference>
<organism evidence="1 2">
    <name type="scientific">Calocera viscosa (strain TUFC12733)</name>
    <dbReference type="NCBI Taxonomy" id="1330018"/>
    <lineage>
        <taxon>Eukaryota</taxon>
        <taxon>Fungi</taxon>
        <taxon>Dikarya</taxon>
        <taxon>Basidiomycota</taxon>
        <taxon>Agaricomycotina</taxon>
        <taxon>Dacrymycetes</taxon>
        <taxon>Dacrymycetales</taxon>
        <taxon>Dacrymycetaceae</taxon>
        <taxon>Calocera</taxon>
    </lineage>
</organism>
<sequence>MPGTLTPPSPRRVFTPAELFQGIKELDDRLCHLYGQIPKVKIVVAGGLLVCSRWCTRPTTRGCDFIRPKAQQVPDCFDWTMWRTSLAMAKELNWAPDWMSDKFAMFLPEDENEEVDQNFLNDCIRYGPVVYDGQLLQAYAVKWEWALASTIDRVYDDEVKAPPHCIQDGVYLLRELILTRAGLPIKWNEFRKLCAAYYDIHALQLAEAARYLAAAYEKQFGTEGILIC</sequence>
<proteinExistence type="predicted"/>
<dbReference type="Proteomes" id="UP000076738">
    <property type="component" value="Unassembled WGS sequence"/>
</dbReference>
<dbReference type="STRING" id="1330018.A0A167L7H9"/>
<dbReference type="OrthoDB" id="3348320at2759"/>
<name>A0A167L7H9_CALVF</name>
<reference evidence="1 2" key="1">
    <citation type="journal article" date="2016" name="Mol. Biol. Evol.">
        <title>Comparative Genomics of Early-Diverging Mushroom-Forming Fungi Provides Insights into the Origins of Lignocellulose Decay Capabilities.</title>
        <authorList>
            <person name="Nagy L.G."/>
            <person name="Riley R."/>
            <person name="Tritt A."/>
            <person name="Adam C."/>
            <person name="Daum C."/>
            <person name="Floudas D."/>
            <person name="Sun H."/>
            <person name="Yadav J.S."/>
            <person name="Pangilinan J."/>
            <person name="Larsson K.H."/>
            <person name="Matsuura K."/>
            <person name="Barry K."/>
            <person name="Labutti K."/>
            <person name="Kuo R."/>
            <person name="Ohm R.A."/>
            <person name="Bhattacharya S.S."/>
            <person name="Shirouzu T."/>
            <person name="Yoshinaga Y."/>
            <person name="Martin F.M."/>
            <person name="Grigoriev I.V."/>
            <person name="Hibbett D.S."/>
        </authorList>
    </citation>
    <scope>NUCLEOTIDE SEQUENCE [LARGE SCALE GENOMIC DNA]</scope>
    <source>
        <strain evidence="1 2">TUFC12733</strain>
    </source>
</reference>
<gene>
    <name evidence="1" type="ORF">CALVIDRAFT_564818</name>
</gene>
<protein>
    <submittedName>
        <fullName evidence="1">Uncharacterized protein</fullName>
    </submittedName>
</protein>
<accession>A0A167L7H9</accession>
<evidence type="ECO:0000313" key="2">
    <source>
        <dbReference type="Proteomes" id="UP000076738"/>
    </source>
</evidence>
<dbReference type="AlphaFoldDB" id="A0A167L7H9"/>